<keyword evidence="3 4" id="KW-0175">Coiled coil</keyword>
<evidence type="ECO:0000256" key="1">
    <source>
        <dbReference type="ARBA" id="ARBA00004496"/>
    </source>
</evidence>
<dbReference type="RefSeq" id="XP_018328258.1">
    <property type="nucleotide sequence ID" value="XM_018472756.2"/>
</dbReference>
<feature type="region of interest" description="Disordered" evidence="5">
    <location>
        <begin position="1234"/>
        <end position="1261"/>
    </location>
</feature>
<dbReference type="InParanoid" id="A0A1W4X786"/>
<dbReference type="GO" id="GO:0030705">
    <property type="term" value="P:cytoskeleton-dependent intracellular transport"/>
    <property type="evidence" value="ECO:0007669"/>
    <property type="project" value="InterPro"/>
</dbReference>
<evidence type="ECO:0000313" key="8">
    <source>
        <dbReference type="RefSeq" id="XP_018328258.1"/>
    </source>
</evidence>
<dbReference type="OrthoDB" id="10254988at2759"/>
<evidence type="ECO:0000313" key="7">
    <source>
        <dbReference type="Proteomes" id="UP000192223"/>
    </source>
</evidence>
<reference evidence="8" key="1">
    <citation type="submission" date="2025-08" db="UniProtKB">
        <authorList>
            <consortium name="RefSeq"/>
        </authorList>
    </citation>
    <scope>IDENTIFICATION</scope>
    <source>
        <tissue evidence="8">Entire body</tissue>
    </source>
</reference>
<evidence type="ECO:0000256" key="5">
    <source>
        <dbReference type="SAM" id="MobiDB-lite"/>
    </source>
</evidence>
<name>A0A1W4X786_AGRPL</name>
<dbReference type="GO" id="GO:0008017">
    <property type="term" value="F:microtubule binding"/>
    <property type="evidence" value="ECO:0007669"/>
    <property type="project" value="TreeGrafter"/>
</dbReference>
<feature type="coiled-coil region" evidence="4">
    <location>
        <begin position="873"/>
        <end position="973"/>
    </location>
</feature>
<gene>
    <name evidence="8" type="primary">LOC108739061</name>
</gene>
<dbReference type="InterPro" id="IPR043936">
    <property type="entry name" value="HOOK_N"/>
</dbReference>
<dbReference type="KEGG" id="apln:108739061"/>
<evidence type="ECO:0000256" key="2">
    <source>
        <dbReference type="ARBA" id="ARBA00022490"/>
    </source>
</evidence>
<evidence type="ECO:0000256" key="4">
    <source>
        <dbReference type="SAM" id="Coils"/>
    </source>
</evidence>
<dbReference type="PANTHER" id="PTHR18947">
    <property type="entry name" value="HOOK PROTEINS"/>
    <property type="match status" value="1"/>
</dbReference>
<dbReference type="GO" id="GO:0005737">
    <property type="term" value="C:cytoplasm"/>
    <property type="evidence" value="ECO:0007669"/>
    <property type="project" value="UniProtKB-SubCell"/>
</dbReference>
<feature type="coiled-coil region" evidence="4">
    <location>
        <begin position="1055"/>
        <end position="1089"/>
    </location>
</feature>
<dbReference type="InterPro" id="IPR036872">
    <property type="entry name" value="CH_dom_sf"/>
</dbReference>
<dbReference type="GO" id="GO:0031122">
    <property type="term" value="P:cytoplasmic microtubule organization"/>
    <property type="evidence" value="ECO:0007669"/>
    <property type="project" value="TreeGrafter"/>
</dbReference>
<dbReference type="Gene3D" id="1.10.418.10">
    <property type="entry name" value="Calponin-like domain"/>
    <property type="match status" value="1"/>
</dbReference>
<dbReference type="Pfam" id="PF19047">
    <property type="entry name" value="HOOK_N"/>
    <property type="match status" value="1"/>
</dbReference>
<dbReference type="GO" id="GO:0051959">
    <property type="term" value="F:dynein light intermediate chain binding"/>
    <property type="evidence" value="ECO:0007669"/>
    <property type="project" value="TreeGrafter"/>
</dbReference>
<dbReference type="Proteomes" id="UP000192223">
    <property type="component" value="Unplaced"/>
</dbReference>
<feature type="coiled-coil region" evidence="4">
    <location>
        <begin position="630"/>
        <end position="716"/>
    </location>
</feature>
<feature type="region of interest" description="Disordered" evidence="5">
    <location>
        <begin position="1283"/>
        <end position="1307"/>
    </location>
</feature>
<dbReference type="GeneID" id="108739061"/>
<evidence type="ECO:0000259" key="6">
    <source>
        <dbReference type="Pfam" id="PF19047"/>
    </source>
</evidence>
<keyword evidence="2" id="KW-0963">Cytoplasm</keyword>
<proteinExistence type="predicted"/>
<dbReference type="PANTHER" id="PTHR18947:SF28">
    <property type="entry name" value="GIRDIN, ISOFORM A"/>
    <property type="match status" value="1"/>
</dbReference>
<feature type="coiled-coil region" evidence="4">
    <location>
        <begin position="782"/>
        <end position="823"/>
    </location>
</feature>
<protein>
    <submittedName>
        <fullName evidence="8">Girdin isoform X1</fullName>
    </submittedName>
</protein>
<organism evidence="7 8">
    <name type="scientific">Agrilus planipennis</name>
    <name type="common">Emerald ash borer</name>
    <name type="synonym">Agrilus marcopoli</name>
    <dbReference type="NCBI Taxonomy" id="224129"/>
    <lineage>
        <taxon>Eukaryota</taxon>
        <taxon>Metazoa</taxon>
        <taxon>Ecdysozoa</taxon>
        <taxon>Arthropoda</taxon>
        <taxon>Hexapoda</taxon>
        <taxon>Insecta</taxon>
        <taxon>Pterygota</taxon>
        <taxon>Neoptera</taxon>
        <taxon>Endopterygota</taxon>
        <taxon>Coleoptera</taxon>
        <taxon>Polyphaga</taxon>
        <taxon>Elateriformia</taxon>
        <taxon>Buprestoidea</taxon>
        <taxon>Buprestidae</taxon>
        <taxon>Agrilinae</taxon>
        <taxon>Agrilus</taxon>
    </lineage>
</organism>
<feature type="coiled-coil region" evidence="4">
    <location>
        <begin position="466"/>
        <end position="591"/>
    </location>
</feature>
<sequence>MAASSTDIEDFLNGPLIAWLSTCVRNPDRLQVYESFFDGWPFSEVLLQIDPEPTQPLPTVSAQNQNSVVVARTKVFLSIFKSIKQLYEEELQQVVIASPDCVIIGKEPNSLAAIEQLKLLLLLLLGCAVQGPTKEKFIARIKELALDLQHDIVECIKQITESQTLVLTYDWTEQSPEHLYAHVRTLVCERDAMLNKWVAELNESMSSSSQDKSKVNTCNEGVDNNHLAVELADMKAKLRKQRQELEEKSELLTECKEEVDHVKSLLAKLRTENSDLLAEVRKAKLYRDEADAMREKAEKADRLEMETQRYKERLADAEFYRVRVEELREDNRVLLDTREMLETQLTRARQRADRILELEAEIITCKRSINEIALERDAAREKIQELMDENLQLQQITKLAIQEAATTTITDSEPDEEMNSGDNSLSEQLTNNAQARTLKLELENRRLLSTIESLKEGNFHETSNKLLETEKEKKRFSLKCDQLQRNVVRLTKQNEELENLFKNALQENKKLQETMDAGKAISDRQIQELQSERQKVEDLEKSVDSLAKEKQRINSLYDSVKKRADDAEKMLSQVLNEIQILQMEVERGKEREKGEKERNERIILLEKENCTMQKEITKLRELLETKDVILDEKNLKFEKQVKEIIRLNEEKEMAQMQIEKLQEYEHRVQELLSQTAVYTDTIATLQKDLVSEKITNEKFKTNLEKLGLNLDILDNDVNVIIEKMLDNPDISNNISSMLFIRQRTEKQNTKCPEKNVHEEKQGEKDGQLDLYNQTETIVSTVTAEWNKQCEKLTAEIINLQQTNEALQAENAQMKVDLSTLTSKVNSLTTQQTALQLANSQLVVEKEELINERKIQIQNSETLLLDQTTLRTLHEQLSSEYEQLKHEMDQYKKINRDLKNETRFLKDSNAGHEKKLHELSAEKDALRNESKSLINLRAEHSKLKDDFKNLFTASERLKTEYRMLQEEYKKLRAESGKLRLGHTEMQGELSTRSDILAGLQLENAKLQQRCDLLFEMNTSLDADRRALMDHVSQLLSQYHSLLTHSLEDKEQFHMEEKQFTDKLNNLCRQKEKLEEKIMEHYRKLDNASAKKKGFGATLVRRVRKAGSDIMNKVPSRNRRSWHEDNRLTQSQFTLAGGSGGESGGNDSDNSMEETGGQKAGTIAGSYQIQPSFKRSTGSLHIHKPRDEIALRRSQREFSSHRNSLTNDEIYMAPHHLQPSSAISLGSVGSRRTVYLSEDEPASSSTTKNDNVLTTRQSSPPPPLLVYNKISTVYGEPQRSIAAVEHQNTNAANTTSDKDATSAKKKSDGIKETTATWYEYGCV</sequence>
<feature type="compositionally biased region" description="Basic and acidic residues" evidence="5">
    <location>
        <begin position="1294"/>
        <end position="1307"/>
    </location>
</feature>
<comment type="subcellular location">
    <subcellularLocation>
        <location evidence="1">Cytoplasm</location>
    </subcellularLocation>
</comment>
<feature type="domain" description="HOOK N-terminal" evidence="6">
    <location>
        <begin position="16"/>
        <end position="157"/>
    </location>
</feature>
<feature type="coiled-coil region" evidence="4">
    <location>
        <begin position="224"/>
        <end position="396"/>
    </location>
</feature>
<accession>A0A1W4X786</accession>
<dbReference type="STRING" id="224129.A0A1W4X786"/>
<dbReference type="GO" id="GO:0005813">
    <property type="term" value="C:centrosome"/>
    <property type="evidence" value="ECO:0007669"/>
    <property type="project" value="TreeGrafter"/>
</dbReference>
<dbReference type="SUPFAM" id="SSF116907">
    <property type="entry name" value="Hook domain"/>
    <property type="match status" value="1"/>
</dbReference>
<feature type="compositionally biased region" description="Polar residues" evidence="5">
    <location>
        <begin position="1240"/>
        <end position="1256"/>
    </location>
</feature>
<keyword evidence="7" id="KW-1185">Reference proteome</keyword>
<feature type="region of interest" description="Disordered" evidence="5">
    <location>
        <begin position="1129"/>
        <end position="1156"/>
    </location>
</feature>
<evidence type="ECO:0000256" key="3">
    <source>
        <dbReference type="ARBA" id="ARBA00023054"/>
    </source>
</evidence>
<dbReference type="FunCoup" id="A0A1W4X786">
    <property type="interactions" value="571"/>
</dbReference>